<keyword evidence="1" id="KW-0472">Membrane</keyword>
<dbReference type="EMBL" id="FOMI01000002">
    <property type="protein sequence ID" value="SFC99006.1"/>
    <property type="molecule type" value="Genomic_DNA"/>
</dbReference>
<keyword evidence="3" id="KW-1185">Reference proteome</keyword>
<evidence type="ECO:0008006" key="4">
    <source>
        <dbReference type="Google" id="ProtNLM"/>
    </source>
</evidence>
<accession>A0A1I1NNK3</accession>
<evidence type="ECO:0000313" key="2">
    <source>
        <dbReference type="EMBL" id="SFC99006.1"/>
    </source>
</evidence>
<organism evidence="2 3">
    <name type="scientific">Algibacter pectinivorans</name>
    <dbReference type="NCBI Taxonomy" id="870482"/>
    <lineage>
        <taxon>Bacteria</taxon>
        <taxon>Pseudomonadati</taxon>
        <taxon>Bacteroidota</taxon>
        <taxon>Flavobacteriia</taxon>
        <taxon>Flavobacteriales</taxon>
        <taxon>Flavobacteriaceae</taxon>
        <taxon>Algibacter</taxon>
    </lineage>
</organism>
<feature type="transmembrane region" description="Helical" evidence="1">
    <location>
        <begin position="12"/>
        <end position="30"/>
    </location>
</feature>
<gene>
    <name evidence="2" type="ORF">SAMN04487987_102436</name>
</gene>
<keyword evidence="1" id="KW-0812">Transmembrane</keyword>
<dbReference type="STRING" id="870482.SAMN04487987_102436"/>
<sequence length="129" mass="15481">MRIRYKKRHLNINLIVGIIWLAWFFISDFTKEKMNWTDYGWLVISLAYLSIYFYQKQNKYLTIENGIIKVNSPFGKKLNLTEIKRIKKFAGDYILKTDEKELTINTQIIDPKSLTELNTKLEKLNVEWN</sequence>
<dbReference type="Proteomes" id="UP000199439">
    <property type="component" value="Unassembled WGS sequence"/>
</dbReference>
<evidence type="ECO:0000313" key="3">
    <source>
        <dbReference type="Proteomes" id="UP000199439"/>
    </source>
</evidence>
<reference evidence="3" key="1">
    <citation type="submission" date="2016-10" db="EMBL/GenBank/DDBJ databases">
        <authorList>
            <person name="Varghese N."/>
            <person name="Submissions S."/>
        </authorList>
    </citation>
    <scope>NUCLEOTIDE SEQUENCE [LARGE SCALE GENOMIC DNA]</scope>
    <source>
        <strain evidence="3">DSM 25730</strain>
    </source>
</reference>
<proteinExistence type="predicted"/>
<evidence type="ECO:0000256" key="1">
    <source>
        <dbReference type="SAM" id="Phobius"/>
    </source>
</evidence>
<keyword evidence="1" id="KW-1133">Transmembrane helix</keyword>
<dbReference type="AlphaFoldDB" id="A0A1I1NNK3"/>
<dbReference type="OrthoDB" id="1452529at2"/>
<feature type="transmembrane region" description="Helical" evidence="1">
    <location>
        <begin position="36"/>
        <end position="54"/>
    </location>
</feature>
<protein>
    <recommendedName>
        <fullName evidence="4">PH domain-containing protein</fullName>
    </recommendedName>
</protein>
<dbReference type="RefSeq" id="WP_092849753.1">
    <property type="nucleotide sequence ID" value="NZ_FOMI01000002.1"/>
</dbReference>
<name>A0A1I1NNK3_9FLAO</name>